<dbReference type="AlphaFoldDB" id="A0A178MVG7"/>
<evidence type="ECO:0000256" key="5">
    <source>
        <dbReference type="ARBA" id="ARBA00022777"/>
    </source>
</evidence>
<dbReference type="PANTHER" id="PTHR43304">
    <property type="entry name" value="PHYTOCHROME-LIKE PROTEIN CPH1"/>
    <property type="match status" value="1"/>
</dbReference>
<keyword evidence="6" id="KW-1133">Transmembrane helix</keyword>
<dbReference type="PROSITE" id="PS50109">
    <property type="entry name" value="HIS_KIN"/>
    <property type="match status" value="1"/>
</dbReference>
<dbReference type="SMART" id="SM00091">
    <property type="entry name" value="PAS"/>
    <property type="match status" value="1"/>
</dbReference>
<evidence type="ECO:0000259" key="8">
    <source>
        <dbReference type="PROSITE" id="PS50112"/>
    </source>
</evidence>
<dbReference type="InterPro" id="IPR052162">
    <property type="entry name" value="Sensor_kinase/Photoreceptor"/>
</dbReference>
<evidence type="ECO:0000256" key="1">
    <source>
        <dbReference type="ARBA" id="ARBA00000085"/>
    </source>
</evidence>
<dbReference type="InterPro" id="IPR003594">
    <property type="entry name" value="HATPase_dom"/>
</dbReference>
<dbReference type="InterPro" id="IPR003661">
    <property type="entry name" value="HisK_dim/P_dom"/>
</dbReference>
<dbReference type="Proteomes" id="UP000078428">
    <property type="component" value="Unassembled WGS sequence"/>
</dbReference>
<name>A0A178MVG7_9PROT</name>
<dbReference type="Pfam" id="PF00989">
    <property type="entry name" value="PAS"/>
    <property type="match status" value="1"/>
</dbReference>
<dbReference type="SUPFAM" id="SSF55785">
    <property type="entry name" value="PYP-like sensor domain (PAS domain)"/>
    <property type="match status" value="1"/>
</dbReference>
<comment type="caution">
    <text evidence="10">The sequence shown here is derived from an EMBL/GenBank/DDBJ whole genome shotgun (WGS) entry which is preliminary data.</text>
</comment>
<dbReference type="Gene3D" id="1.10.287.130">
    <property type="match status" value="1"/>
</dbReference>
<dbReference type="InterPro" id="IPR036097">
    <property type="entry name" value="HisK_dim/P_sf"/>
</dbReference>
<feature type="domain" description="PAC" evidence="9">
    <location>
        <begin position="383"/>
        <end position="437"/>
    </location>
</feature>
<dbReference type="CDD" id="cd00082">
    <property type="entry name" value="HisKA"/>
    <property type="match status" value="1"/>
</dbReference>
<dbReference type="EC" id="2.7.13.3" evidence="2"/>
<evidence type="ECO:0000256" key="4">
    <source>
        <dbReference type="ARBA" id="ARBA00022679"/>
    </source>
</evidence>
<dbReference type="CDD" id="cd12914">
    <property type="entry name" value="PDC1_DGC_like"/>
    <property type="match status" value="1"/>
</dbReference>
<evidence type="ECO:0000256" key="3">
    <source>
        <dbReference type="ARBA" id="ARBA00022553"/>
    </source>
</evidence>
<dbReference type="GO" id="GO:0006355">
    <property type="term" value="P:regulation of DNA-templated transcription"/>
    <property type="evidence" value="ECO:0007669"/>
    <property type="project" value="InterPro"/>
</dbReference>
<dbReference type="InterPro" id="IPR005467">
    <property type="entry name" value="His_kinase_dom"/>
</dbReference>
<comment type="catalytic activity">
    <reaction evidence="1">
        <text>ATP + protein L-histidine = ADP + protein N-phospho-L-histidine.</text>
        <dbReference type="EC" id="2.7.13.3"/>
    </reaction>
</comment>
<dbReference type="SUPFAM" id="SSF55874">
    <property type="entry name" value="ATPase domain of HSP90 chaperone/DNA topoisomerase II/histidine kinase"/>
    <property type="match status" value="1"/>
</dbReference>
<dbReference type="InterPro" id="IPR036890">
    <property type="entry name" value="HATPase_C_sf"/>
</dbReference>
<dbReference type="FunFam" id="3.30.565.10:FF:000006">
    <property type="entry name" value="Sensor histidine kinase WalK"/>
    <property type="match status" value="1"/>
</dbReference>
<dbReference type="CDD" id="cd00130">
    <property type="entry name" value="PAS"/>
    <property type="match status" value="1"/>
</dbReference>
<dbReference type="InterPro" id="IPR000700">
    <property type="entry name" value="PAS-assoc_C"/>
</dbReference>
<dbReference type="SMART" id="SM00387">
    <property type="entry name" value="HATPase_c"/>
    <property type="match status" value="1"/>
</dbReference>
<dbReference type="InterPro" id="IPR000014">
    <property type="entry name" value="PAS"/>
</dbReference>
<proteinExistence type="predicted"/>
<feature type="domain" description="Histidine kinase" evidence="7">
    <location>
        <begin position="455"/>
        <end position="670"/>
    </location>
</feature>
<dbReference type="Pfam" id="PF00512">
    <property type="entry name" value="HisKA"/>
    <property type="match status" value="1"/>
</dbReference>
<dbReference type="PROSITE" id="PS50112">
    <property type="entry name" value="PAS"/>
    <property type="match status" value="1"/>
</dbReference>
<dbReference type="PROSITE" id="PS50113">
    <property type="entry name" value="PAC"/>
    <property type="match status" value="1"/>
</dbReference>
<gene>
    <name evidence="10" type="ORF">A6A04_12580</name>
</gene>
<evidence type="ECO:0000313" key="11">
    <source>
        <dbReference type="Proteomes" id="UP000078428"/>
    </source>
</evidence>
<evidence type="ECO:0000313" key="10">
    <source>
        <dbReference type="EMBL" id="OAN54152.1"/>
    </source>
</evidence>
<evidence type="ECO:0000256" key="6">
    <source>
        <dbReference type="SAM" id="Phobius"/>
    </source>
</evidence>
<dbReference type="Pfam" id="PF02518">
    <property type="entry name" value="HATPase_c"/>
    <property type="match status" value="1"/>
</dbReference>
<sequence>MLLVLWGFIGYWSWSQYHRLLASSTVLLEQLTSAVEEQTLRLFKQAETSLIVSRHWMAGHPTEDPGTAPTFTALVDSLRGASEGMLDIRMVGRNGGLFYIPKRSPKPLADVSDRDYYKAQLTPATRGFFIGNPLVSRVTGKWGIPVSIPVDVAGGDVGIVFVAMELDRIAKTFEAERPKPDGAISIMRADGTFLFRVPAGNNIIGQSIAGTPSWDQNISQSSRGTYYSDGTAVGTPPKLVSFIRLKEYPLYVTVAAEVDDLLIPWRRETFTLVSIAVVMTLLSVVAASILLRAMKGGEIAQRETERAHRDAKLILDAAGDGICGVDASGAVTFINPAARRMLGLMAADPVGRNFHLLCHHSHPDGSPYAGADCPVTQTLTDGQTREVHQETFWHSTGRPVPVDLVASAVTDEDSVVGAVVVFHDIAERIKAEQRLARQAAELARSNADLEQFAYIASHDLREPLRQVSSYVSLLERRYGEQLEQDAKDFIAFARDGAARMNQLVIDLLDFSRVGHSAQPLEQVALGRAVDDACANLAARITETGARVVRDDELPVVAGNTGELVRLFQNLIGNALKYRDPDRDPEVSVSARRDGTNWVVTVADNGIGIDSAYFDKIFGIFQRLHTRDKFDGTGIGLAICKKIIEQMGGNIWVESDPGRGSSFHFTLPIAPA</sequence>
<keyword evidence="6" id="KW-0812">Transmembrane</keyword>
<keyword evidence="4" id="KW-0808">Transferase</keyword>
<dbReference type="CDD" id="cd12915">
    <property type="entry name" value="PDC2_DGC_like"/>
    <property type="match status" value="1"/>
</dbReference>
<reference evidence="10 11" key="1">
    <citation type="submission" date="2016-04" db="EMBL/GenBank/DDBJ databases">
        <title>Draft genome sequence of freshwater magnetotactic bacteria Magnetospirillum marisnigri SP-1 and Magnetospirillum moscoviense BB-1.</title>
        <authorList>
            <person name="Koziaeva V."/>
            <person name="Dziuba M.V."/>
            <person name="Ivanov T.M."/>
            <person name="Kuznetsov B."/>
            <person name="Grouzdev D.S."/>
        </authorList>
    </citation>
    <scope>NUCLEOTIDE SEQUENCE [LARGE SCALE GENOMIC DNA]</scope>
    <source>
        <strain evidence="10 11">SP-1</strain>
    </source>
</reference>
<protein>
    <recommendedName>
        <fullName evidence="2">histidine kinase</fullName>
        <ecNumber evidence="2">2.7.13.3</ecNumber>
    </recommendedName>
</protein>
<feature type="transmembrane region" description="Helical" evidence="6">
    <location>
        <begin position="270"/>
        <end position="291"/>
    </location>
</feature>
<keyword evidence="3" id="KW-0597">Phosphoprotein</keyword>
<dbReference type="Pfam" id="PF22588">
    <property type="entry name" value="dCache_1_like"/>
    <property type="match status" value="1"/>
</dbReference>
<dbReference type="InterPro" id="IPR004358">
    <property type="entry name" value="Sig_transdc_His_kin-like_C"/>
</dbReference>
<dbReference type="PRINTS" id="PR00344">
    <property type="entry name" value="BCTRLSENSOR"/>
</dbReference>
<dbReference type="SUPFAM" id="SSF47384">
    <property type="entry name" value="Homodimeric domain of signal transducing histidine kinase"/>
    <property type="match status" value="1"/>
</dbReference>
<accession>A0A178MVG7</accession>
<feature type="domain" description="PAS" evidence="8">
    <location>
        <begin position="307"/>
        <end position="364"/>
    </location>
</feature>
<dbReference type="NCBIfam" id="TIGR00229">
    <property type="entry name" value="sensory_box"/>
    <property type="match status" value="1"/>
</dbReference>
<keyword evidence="6" id="KW-0472">Membrane</keyword>
<dbReference type="EMBL" id="LWQT01000037">
    <property type="protein sequence ID" value="OAN54152.1"/>
    <property type="molecule type" value="Genomic_DNA"/>
</dbReference>
<dbReference type="PANTHER" id="PTHR43304:SF1">
    <property type="entry name" value="PAC DOMAIN-CONTAINING PROTEIN"/>
    <property type="match status" value="1"/>
</dbReference>
<dbReference type="InterPro" id="IPR035965">
    <property type="entry name" value="PAS-like_dom_sf"/>
</dbReference>
<evidence type="ECO:0000259" key="7">
    <source>
        <dbReference type="PROSITE" id="PS50109"/>
    </source>
</evidence>
<dbReference type="Gene3D" id="3.30.450.20">
    <property type="entry name" value="PAS domain"/>
    <property type="match status" value="3"/>
</dbReference>
<dbReference type="InterPro" id="IPR013767">
    <property type="entry name" value="PAS_fold"/>
</dbReference>
<dbReference type="InterPro" id="IPR054327">
    <property type="entry name" value="His-kinase-like_sensor"/>
</dbReference>
<evidence type="ECO:0000259" key="9">
    <source>
        <dbReference type="PROSITE" id="PS50113"/>
    </source>
</evidence>
<dbReference type="GO" id="GO:0000155">
    <property type="term" value="F:phosphorelay sensor kinase activity"/>
    <property type="evidence" value="ECO:0007669"/>
    <property type="project" value="InterPro"/>
</dbReference>
<organism evidence="10 11">
    <name type="scientific">Paramagnetospirillum marisnigri</name>
    <dbReference type="NCBI Taxonomy" id="1285242"/>
    <lineage>
        <taxon>Bacteria</taxon>
        <taxon>Pseudomonadati</taxon>
        <taxon>Pseudomonadota</taxon>
        <taxon>Alphaproteobacteria</taxon>
        <taxon>Rhodospirillales</taxon>
        <taxon>Magnetospirillaceae</taxon>
        <taxon>Paramagnetospirillum</taxon>
    </lineage>
</organism>
<keyword evidence="11" id="KW-1185">Reference proteome</keyword>
<dbReference type="Gene3D" id="3.30.565.10">
    <property type="entry name" value="Histidine kinase-like ATPase, C-terminal domain"/>
    <property type="match status" value="1"/>
</dbReference>
<dbReference type="SMART" id="SM00388">
    <property type="entry name" value="HisKA"/>
    <property type="match status" value="1"/>
</dbReference>
<keyword evidence="5 10" id="KW-0418">Kinase</keyword>
<dbReference type="STRING" id="1285242.A6A04_12580"/>
<evidence type="ECO:0000256" key="2">
    <source>
        <dbReference type="ARBA" id="ARBA00012438"/>
    </source>
</evidence>